<dbReference type="EMBL" id="QEFC01001852">
    <property type="protein sequence ID" value="KAE9455405.1"/>
    <property type="molecule type" value="Genomic_DNA"/>
</dbReference>
<dbReference type="PANTHER" id="PTHR38940:SF4">
    <property type="entry name" value="OS01G0775100 PROTEIN"/>
    <property type="match status" value="1"/>
</dbReference>
<feature type="transmembrane region" description="Helical" evidence="1">
    <location>
        <begin position="12"/>
        <end position="33"/>
    </location>
</feature>
<proteinExistence type="predicted"/>
<organism evidence="2 3">
    <name type="scientific">Rhododendron williamsianum</name>
    <dbReference type="NCBI Taxonomy" id="262921"/>
    <lineage>
        <taxon>Eukaryota</taxon>
        <taxon>Viridiplantae</taxon>
        <taxon>Streptophyta</taxon>
        <taxon>Embryophyta</taxon>
        <taxon>Tracheophyta</taxon>
        <taxon>Spermatophyta</taxon>
        <taxon>Magnoliopsida</taxon>
        <taxon>eudicotyledons</taxon>
        <taxon>Gunneridae</taxon>
        <taxon>Pentapetalae</taxon>
        <taxon>asterids</taxon>
        <taxon>Ericales</taxon>
        <taxon>Ericaceae</taxon>
        <taxon>Ericoideae</taxon>
        <taxon>Rhodoreae</taxon>
        <taxon>Rhododendron</taxon>
    </lineage>
</organism>
<dbReference type="Proteomes" id="UP000428333">
    <property type="component" value="Linkage Group LG07"/>
</dbReference>
<feature type="non-terminal residue" evidence="2">
    <location>
        <position position="1"/>
    </location>
</feature>
<comment type="caution">
    <text evidence="2">The sequence shown here is derived from an EMBL/GenBank/DDBJ whole genome shotgun (WGS) entry which is preliminary data.</text>
</comment>
<sequence length="69" mass="7981">MEDSIAGFDYRANLGVCIIFMQLVFTFVCRCIMQDELMAWWCATQKSGGKVPSEDHLRSKLQERKMLGF</sequence>
<dbReference type="PANTHER" id="PTHR38940">
    <property type="entry name" value="PLUS3 DOMAIN-CONTAINING PROTEIN"/>
    <property type="match status" value="1"/>
</dbReference>
<dbReference type="AlphaFoldDB" id="A0A6A4LD00"/>
<name>A0A6A4LD00_9ERIC</name>
<keyword evidence="3" id="KW-1185">Reference proteome</keyword>
<accession>A0A6A4LD00</accession>
<keyword evidence="1" id="KW-0472">Membrane</keyword>
<keyword evidence="1" id="KW-0812">Transmembrane</keyword>
<keyword evidence="1" id="KW-1133">Transmembrane helix</keyword>
<reference evidence="2 3" key="1">
    <citation type="journal article" date="2019" name="Genome Biol. Evol.">
        <title>The Rhododendron genome and chromosomal organization provide insight into shared whole-genome duplications across the heath family (Ericaceae).</title>
        <authorList>
            <person name="Soza V.L."/>
            <person name="Lindsley D."/>
            <person name="Waalkes A."/>
            <person name="Ramage E."/>
            <person name="Patwardhan R.P."/>
            <person name="Burton J.N."/>
            <person name="Adey A."/>
            <person name="Kumar A."/>
            <person name="Qiu R."/>
            <person name="Shendure J."/>
            <person name="Hall B."/>
        </authorList>
    </citation>
    <scope>NUCLEOTIDE SEQUENCE [LARGE SCALE GENOMIC DNA]</scope>
    <source>
        <strain evidence="2">RSF 1966-606</strain>
    </source>
</reference>
<dbReference type="OrthoDB" id="166375at2759"/>
<evidence type="ECO:0000313" key="2">
    <source>
        <dbReference type="EMBL" id="KAE9455405.1"/>
    </source>
</evidence>
<protein>
    <submittedName>
        <fullName evidence="2">Uncharacterized protein</fullName>
    </submittedName>
</protein>
<gene>
    <name evidence="2" type="ORF">C3L33_12697</name>
</gene>
<evidence type="ECO:0000313" key="3">
    <source>
        <dbReference type="Proteomes" id="UP000428333"/>
    </source>
</evidence>
<evidence type="ECO:0000256" key="1">
    <source>
        <dbReference type="SAM" id="Phobius"/>
    </source>
</evidence>